<accession>A0A4D6MR58</accession>
<reference evidence="1 2" key="1">
    <citation type="submission" date="2019-04" db="EMBL/GenBank/DDBJ databases">
        <title>An improved genome assembly and genetic linkage map for asparagus bean, Vigna unguiculata ssp. sesquipedialis.</title>
        <authorList>
            <person name="Xia Q."/>
            <person name="Zhang R."/>
            <person name="Dong Y."/>
        </authorList>
    </citation>
    <scope>NUCLEOTIDE SEQUENCE [LARGE SCALE GENOMIC DNA]</scope>
    <source>
        <tissue evidence="1">Leaf</tissue>
    </source>
</reference>
<name>A0A4D6MR58_VIGUN</name>
<dbReference type="EMBL" id="CP039352">
    <property type="protein sequence ID" value="QCE03976.1"/>
    <property type="molecule type" value="Genomic_DNA"/>
</dbReference>
<gene>
    <name evidence="1" type="ORF">DEO72_LG8g2008</name>
</gene>
<keyword evidence="2" id="KW-1185">Reference proteome</keyword>
<organism evidence="1 2">
    <name type="scientific">Vigna unguiculata</name>
    <name type="common">Cowpea</name>
    <dbReference type="NCBI Taxonomy" id="3917"/>
    <lineage>
        <taxon>Eukaryota</taxon>
        <taxon>Viridiplantae</taxon>
        <taxon>Streptophyta</taxon>
        <taxon>Embryophyta</taxon>
        <taxon>Tracheophyta</taxon>
        <taxon>Spermatophyta</taxon>
        <taxon>Magnoliopsida</taxon>
        <taxon>eudicotyledons</taxon>
        <taxon>Gunneridae</taxon>
        <taxon>Pentapetalae</taxon>
        <taxon>rosids</taxon>
        <taxon>fabids</taxon>
        <taxon>Fabales</taxon>
        <taxon>Fabaceae</taxon>
        <taxon>Papilionoideae</taxon>
        <taxon>50 kb inversion clade</taxon>
        <taxon>NPAAA clade</taxon>
        <taxon>indigoferoid/millettioid clade</taxon>
        <taxon>Phaseoleae</taxon>
        <taxon>Vigna</taxon>
    </lineage>
</organism>
<evidence type="ECO:0000313" key="1">
    <source>
        <dbReference type="EMBL" id="QCE03976.1"/>
    </source>
</evidence>
<evidence type="ECO:0000313" key="2">
    <source>
        <dbReference type="Proteomes" id="UP000501690"/>
    </source>
</evidence>
<sequence length="83" mass="9121">MHHLRGYAFIAQLSLEPPRDSSAYHRYTSLPTIVTVRATTAPATLRANIGNVAMGNITPLKTELHEAVLICAFHCFNQDGKNS</sequence>
<proteinExistence type="predicted"/>
<dbReference type="Proteomes" id="UP000501690">
    <property type="component" value="Linkage Group LG8"/>
</dbReference>
<dbReference type="AlphaFoldDB" id="A0A4D6MR58"/>
<protein>
    <submittedName>
        <fullName evidence="1">Uncharacterized protein</fullName>
    </submittedName>
</protein>